<evidence type="ECO:0000256" key="2">
    <source>
        <dbReference type="ARBA" id="ARBA00009172"/>
    </source>
</evidence>
<comment type="caution">
    <text evidence="8">The sequence shown here is derived from an EMBL/GenBank/DDBJ whole genome shotgun (WGS) entry which is preliminary data.</text>
</comment>
<dbReference type="PANTHER" id="PTHR19444">
    <property type="entry name" value="UNC-93 RELATED"/>
    <property type="match status" value="1"/>
</dbReference>
<gene>
    <name evidence="8" type="ORF">ODALV1_LOCUS9321</name>
</gene>
<feature type="transmembrane region" description="Helical" evidence="7">
    <location>
        <begin position="88"/>
        <end position="108"/>
    </location>
</feature>
<dbReference type="Proteomes" id="UP001642540">
    <property type="component" value="Unassembled WGS sequence"/>
</dbReference>
<keyword evidence="5 7" id="KW-0472">Membrane</keyword>
<feature type="transmembrane region" description="Helical" evidence="7">
    <location>
        <begin position="115"/>
        <end position="134"/>
    </location>
</feature>
<feature type="transmembrane region" description="Helical" evidence="7">
    <location>
        <begin position="253"/>
        <end position="274"/>
    </location>
</feature>
<dbReference type="Gene3D" id="1.20.1250.20">
    <property type="entry name" value="MFS general substrate transporter like domains"/>
    <property type="match status" value="1"/>
</dbReference>
<evidence type="ECO:0000256" key="3">
    <source>
        <dbReference type="ARBA" id="ARBA00022692"/>
    </source>
</evidence>
<feature type="transmembrane region" description="Helical" evidence="7">
    <location>
        <begin position="184"/>
        <end position="202"/>
    </location>
</feature>
<keyword evidence="4 7" id="KW-1133">Transmembrane helix</keyword>
<evidence type="ECO:0000256" key="5">
    <source>
        <dbReference type="ARBA" id="ARBA00023136"/>
    </source>
</evidence>
<keyword evidence="3 7" id="KW-0812">Transmembrane</keyword>
<name>A0ABP1QAZ8_9HEXA</name>
<evidence type="ECO:0000313" key="8">
    <source>
        <dbReference type="EMBL" id="CAL8096317.1"/>
    </source>
</evidence>
<feature type="transmembrane region" description="Helical" evidence="7">
    <location>
        <begin position="373"/>
        <end position="393"/>
    </location>
</feature>
<dbReference type="InterPro" id="IPR051951">
    <property type="entry name" value="UNC-93_regulatory"/>
</dbReference>
<dbReference type="InterPro" id="IPR036259">
    <property type="entry name" value="MFS_trans_sf"/>
</dbReference>
<evidence type="ECO:0000256" key="7">
    <source>
        <dbReference type="SAM" id="Phobius"/>
    </source>
</evidence>
<organism evidence="8 9">
    <name type="scientific">Orchesella dallaii</name>
    <dbReference type="NCBI Taxonomy" id="48710"/>
    <lineage>
        <taxon>Eukaryota</taxon>
        <taxon>Metazoa</taxon>
        <taxon>Ecdysozoa</taxon>
        <taxon>Arthropoda</taxon>
        <taxon>Hexapoda</taxon>
        <taxon>Collembola</taxon>
        <taxon>Entomobryomorpha</taxon>
        <taxon>Entomobryoidea</taxon>
        <taxon>Orchesellidae</taxon>
        <taxon>Orchesellinae</taxon>
        <taxon>Orchesella</taxon>
    </lineage>
</organism>
<comment type="subcellular location">
    <subcellularLocation>
        <location evidence="1">Membrane</location>
        <topology evidence="1">Multi-pass membrane protein</topology>
    </subcellularLocation>
</comment>
<feature type="transmembrane region" description="Helical" evidence="7">
    <location>
        <begin position="345"/>
        <end position="366"/>
    </location>
</feature>
<evidence type="ECO:0000256" key="1">
    <source>
        <dbReference type="ARBA" id="ARBA00004141"/>
    </source>
</evidence>
<accession>A0ABP1QAZ8</accession>
<dbReference type="InterPro" id="IPR010291">
    <property type="entry name" value="Ion_channel_UNC-93"/>
</dbReference>
<feature type="transmembrane region" description="Helical" evidence="7">
    <location>
        <begin position="464"/>
        <end position="484"/>
    </location>
</feature>
<feature type="transmembrane region" description="Helical" evidence="7">
    <location>
        <begin position="140"/>
        <end position="158"/>
    </location>
</feature>
<proteinExistence type="inferred from homology"/>
<protein>
    <recommendedName>
        <fullName evidence="10">UNC93-like protein</fullName>
    </recommendedName>
</protein>
<evidence type="ECO:0000256" key="4">
    <source>
        <dbReference type="ARBA" id="ARBA00022989"/>
    </source>
</evidence>
<reference evidence="8 9" key="1">
    <citation type="submission" date="2024-08" db="EMBL/GenBank/DDBJ databases">
        <authorList>
            <person name="Cucini C."/>
            <person name="Frati F."/>
        </authorList>
    </citation>
    <scope>NUCLEOTIDE SEQUENCE [LARGE SCALE GENOMIC DNA]</scope>
</reference>
<evidence type="ECO:0000313" key="9">
    <source>
        <dbReference type="Proteomes" id="UP001642540"/>
    </source>
</evidence>
<evidence type="ECO:0008006" key="10">
    <source>
        <dbReference type="Google" id="ProtNLM"/>
    </source>
</evidence>
<comment type="similarity">
    <text evidence="2">Belongs to the unc-93 family.</text>
</comment>
<dbReference type="Pfam" id="PF05978">
    <property type="entry name" value="UNC-93"/>
    <property type="match status" value="1"/>
</dbReference>
<dbReference type="EMBL" id="CAXLJM020000028">
    <property type="protein sequence ID" value="CAL8096317.1"/>
    <property type="molecule type" value="Genomic_DNA"/>
</dbReference>
<keyword evidence="9" id="KW-1185">Reference proteome</keyword>
<dbReference type="PANTHER" id="PTHR19444:SF13">
    <property type="entry name" value="PROTEIN UNC-93 HOMOLOG A"/>
    <property type="match status" value="1"/>
</dbReference>
<feature type="transmembrane region" description="Helical" evidence="7">
    <location>
        <begin position="58"/>
        <end position="76"/>
    </location>
</feature>
<evidence type="ECO:0000256" key="6">
    <source>
        <dbReference type="SAM" id="MobiDB-lite"/>
    </source>
</evidence>
<dbReference type="SUPFAM" id="SSF103473">
    <property type="entry name" value="MFS general substrate transporter"/>
    <property type="match status" value="1"/>
</dbReference>
<dbReference type="CDD" id="cd17406">
    <property type="entry name" value="MFS_unc93A_like"/>
    <property type="match status" value="1"/>
</dbReference>
<feature type="region of interest" description="Disordered" evidence="6">
    <location>
        <begin position="1"/>
        <end position="48"/>
    </location>
</feature>
<sequence length="494" mass="54921">MSFKDKSTGEINPAFVAGEDEERPEKSLDKLGPAPSAVSNTPNMTYGPKENRRMLKNVFLTSFAFTFLFTAFQSMASLQSSINSDKGLGTYSLSVLYASIVVSSMFLPTYLIRKFTVKWTLVFAVFGYSTYIAAQFEPSYGTLIPGAVIVGFCAAPLWSSKCTYLTHVGHQYTKLTGAPDSEVIIVRFFGVFFLFFQSSSIWGNLISSAVLSQDARECYNNVSEVCGVNFCPDTEFCDANSNSSSSLKPSTRYTLSGIYLGCSLTAAVLIAVFLDPLTRYGEKERTGSSSQLEGKDLLIATFRHMKKPYQLLMIPLTIWSGMEQGFFGAEYTAGYVNCAWGIEKIGYVLICYGIVDAICSVSFGPIIRYTGRLAIFVFGAIVNIAMIIVMLTWKPDRENPIMFFVVAGFWGLGDAIWQTQINAFYGVLFPQDEEPSFSNYRLWESLGFIIAYVFSNVLCVNIKLYILLVVIIIGMIGYFIVEILERKKQKVSSQ</sequence>
<feature type="transmembrane region" description="Helical" evidence="7">
    <location>
        <begin position="399"/>
        <end position="419"/>
    </location>
</feature>